<evidence type="ECO:0000313" key="1">
    <source>
        <dbReference type="EMBL" id="MBO9200046.1"/>
    </source>
</evidence>
<dbReference type="EMBL" id="JAGHKO010000001">
    <property type="protein sequence ID" value="MBO9200046.1"/>
    <property type="molecule type" value="Genomic_DNA"/>
</dbReference>
<proteinExistence type="predicted"/>
<comment type="caution">
    <text evidence="1">The sequence shown here is derived from an EMBL/GenBank/DDBJ whole genome shotgun (WGS) entry which is preliminary data.</text>
</comment>
<name>A0ABS3YQ90_9BACT</name>
<sequence length="154" mass="17455">MHLGKRQLPSFISNIKYLIMGAWGHTNFDNDTALDFIGDVEEEGIDRIVSAIDVINTIEEDAYVDADLATEALAAIEYIATAKDRMAEDFPEDAADWVKSHKAQLLIIRGIVGKSQRAIDRIKNNSELKELWEETEDFEKWNNVLDDLNTRISS</sequence>
<dbReference type="InterPro" id="IPR025355">
    <property type="entry name" value="DUF4259"/>
</dbReference>
<dbReference type="Proteomes" id="UP000677244">
    <property type="component" value="Unassembled WGS sequence"/>
</dbReference>
<organism evidence="1 2">
    <name type="scientific">Niastella soli</name>
    <dbReference type="NCBI Taxonomy" id="2821487"/>
    <lineage>
        <taxon>Bacteria</taxon>
        <taxon>Pseudomonadati</taxon>
        <taxon>Bacteroidota</taxon>
        <taxon>Chitinophagia</taxon>
        <taxon>Chitinophagales</taxon>
        <taxon>Chitinophagaceae</taxon>
        <taxon>Niastella</taxon>
    </lineage>
</organism>
<reference evidence="1 2" key="1">
    <citation type="submission" date="2021-03" db="EMBL/GenBank/DDBJ databases">
        <title>Assistant Professor.</title>
        <authorList>
            <person name="Huq M.A."/>
        </authorList>
    </citation>
    <scope>NUCLEOTIDE SEQUENCE [LARGE SCALE GENOMIC DNA]</scope>
    <source>
        <strain evidence="1 2">MAH-29</strain>
    </source>
</reference>
<gene>
    <name evidence="1" type="ORF">J7I42_07195</name>
</gene>
<dbReference type="Pfam" id="PF14078">
    <property type="entry name" value="DUF4259"/>
    <property type="match status" value="1"/>
</dbReference>
<accession>A0ABS3YQ90</accession>
<protein>
    <submittedName>
        <fullName evidence="1">DUF4259 domain-containing protein</fullName>
    </submittedName>
</protein>
<keyword evidence="2" id="KW-1185">Reference proteome</keyword>
<evidence type="ECO:0000313" key="2">
    <source>
        <dbReference type="Proteomes" id="UP000677244"/>
    </source>
</evidence>